<organism evidence="1 2">
    <name type="scientific">Aspergillus brunneoviolaceus CBS 621.78</name>
    <dbReference type="NCBI Taxonomy" id="1450534"/>
    <lineage>
        <taxon>Eukaryota</taxon>
        <taxon>Fungi</taxon>
        <taxon>Dikarya</taxon>
        <taxon>Ascomycota</taxon>
        <taxon>Pezizomycotina</taxon>
        <taxon>Eurotiomycetes</taxon>
        <taxon>Eurotiomycetidae</taxon>
        <taxon>Eurotiales</taxon>
        <taxon>Aspergillaceae</taxon>
        <taxon>Aspergillus</taxon>
        <taxon>Aspergillus subgen. Circumdati</taxon>
    </lineage>
</organism>
<protein>
    <submittedName>
        <fullName evidence="1">Uncharacterized protein</fullName>
    </submittedName>
</protein>
<accession>A0ACD1GFA2</accession>
<sequence>MATPRRNGQLSSCEPCRKAKLRCDHQSPVCGRCLSTNRNELCFYHPAPQTQPRASPIGVSSRRSRKQRPNNQVTFRVDKRISTAAAQGPLPALPSGLSPVIEDAKTLCDQHLPRCAGKNKRNQRTGLFGLVLAQDIFSEYEDSLQSDDLAPEAAASTTTAHPTDRDSDQIKRGAWILLHLQKIRWFRAIIELKNKISPGWVLGPALTRALCDSMERMYDSAVGGSPDTHASLLRLSRQICTNTSEDIRTHAAMSANEYFESITARWETVGLFFALLGTALFNSPDSDPVFTNQNPSELSKAQLRSISTTAGELCCQFCNSAATSSDPLCWLMIQQVALLTSMFGDSDYRVWQKLGDLSTIVYAFGLHQSDRDVQPSLPFFLVEIRKRVLVCAYAMDKELATSLGRPPRICSRYCHLPLPLDISYEEMVCPGTTEETALLKVDANGWNTEGRFTVGVKLRVVLMTSLLRESTLELSLSPEIRNLTAKVEDLIQECRKMQQSLPTFMRWSAEEAATGAYRSAQDEGRVFAHMEFTYQEFLLHRILLKRLGVTSLGLTESAVDILTTLLDTIAMQARSGKSAIDMSWDLCYMGLPAAGVLTSQLLAGRNSQKPPSSPPPLPANFRSRAVQKLSVFVSHLTSLVQNHDGNYEVAQKGAKFIRWALDQVLSPPPVPHPAVWNEDPDLPQGWLLDCDLTEDFDFLAWCDTVNWSQDSFLSLA</sequence>
<gene>
    <name evidence="1" type="ORF">BO95DRAFT_491618</name>
</gene>
<name>A0ACD1GFA2_9EURO</name>
<evidence type="ECO:0000313" key="1">
    <source>
        <dbReference type="EMBL" id="RAH47907.1"/>
    </source>
</evidence>
<evidence type="ECO:0000313" key="2">
    <source>
        <dbReference type="Proteomes" id="UP000249057"/>
    </source>
</evidence>
<dbReference type="EMBL" id="KZ825327">
    <property type="protein sequence ID" value="RAH47907.1"/>
    <property type="molecule type" value="Genomic_DNA"/>
</dbReference>
<proteinExistence type="predicted"/>
<reference evidence="1" key="1">
    <citation type="submission" date="2018-02" db="EMBL/GenBank/DDBJ databases">
        <title>The genomes of Aspergillus section Nigri reveals drivers in fungal speciation.</title>
        <authorList>
            <consortium name="DOE Joint Genome Institute"/>
            <person name="Vesth T.C."/>
            <person name="Nybo J."/>
            <person name="Theobald S."/>
            <person name="Brandl J."/>
            <person name="Frisvad J.C."/>
            <person name="Nielsen K.F."/>
            <person name="Lyhne E.K."/>
            <person name="Kogle M.E."/>
            <person name="Kuo A."/>
            <person name="Riley R."/>
            <person name="Clum A."/>
            <person name="Nolan M."/>
            <person name="Lipzen A."/>
            <person name="Salamov A."/>
            <person name="Henrissat B."/>
            <person name="Wiebenga A."/>
            <person name="De vries R.P."/>
            <person name="Grigoriev I.V."/>
            <person name="Mortensen U.H."/>
            <person name="Andersen M.R."/>
            <person name="Baker S.E."/>
        </authorList>
    </citation>
    <scope>NUCLEOTIDE SEQUENCE</scope>
    <source>
        <strain evidence="1">CBS 621.78</strain>
    </source>
</reference>
<keyword evidence="2" id="KW-1185">Reference proteome</keyword>
<dbReference type="Proteomes" id="UP000249057">
    <property type="component" value="Unassembled WGS sequence"/>
</dbReference>